<gene>
    <name evidence="1" type="ORF">PR1_19</name>
</gene>
<reference evidence="1 2" key="1">
    <citation type="submission" date="2016-12" db="EMBL/GenBank/DDBJ databases">
        <title>Providencia rettgeri phage vB-PreS_PR1 - a deep-branching member of the T5-like siphoviruses.</title>
        <authorList>
            <person name="Oliveira H."/>
            <person name="Pinto G."/>
            <person name="Hendrix H."/>
            <person name="Noben J.-P."/>
            <person name="Gawor J."/>
            <person name="Lobocka M."/>
            <person name="Lavigne R."/>
            <person name="Azeredo J."/>
        </authorList>
    </citation>
    <scope>NUCLEOTIDE SEQUENCE [LARGE SCALE GENOMIC DNA]</scope>
</reference>
<protein>
    <submittedName>
        <fullName evidence="1">Uncharacterized protein</fullName>
    </submittedName>
</protein>
<dbReference type="Proteomes" id="UP000222417">
    <property type="component" value="Segment"/>
</dbReference>
<name>A0A1S6KUX5_9CAUD</name>
<evidence type="ECO:0000313" key="1">
    <source>
        <dbReference type="EMBL" id="AQT25247.1"/>
    </source>
</evidence>
<organism evidence="1 2">
    <name type="scientific">Providencia phage vB_PreS_PR1</name>
    <dbReference type="NCBI Taxonomy" id="1931407"/>
    <lineage>
        <taxon>Viruses</taxon>
        <taxon>Duplodnaviria</taxon>
        <taxon>Heunggongvirae</taxon>
        <taxon>Uroviricota</taxon>
        <taxon>Caudoviricetes</taxon>
        <taxon>Demerecviridae</taxon>
        <taxon>Priunavirus</taxon>
        <taxon>Priunavirus PR1</taxon>
    </lineage>
</organism>
<proteinExistence type="predicted"/>
<dbReference type="EMBL" id="KY363465">
    <property type="protein sequence ID" value="AQT25247.1"/>
    <property type="molecule type" value="Genomic_DNA"/>
</dbReference>
<keyword evidence="2" id="KW-1185">Reference proteome</keyword>
<sequence length="233" mass="26541">MSNIDLEVKPCVTISLQEFYRMIQGTGSLCEALTSISDGTYDEDIVLLEVQGLPVIPLTSDFTVQDACSWARGDIRIPSNIEHLLVHEMYQTLQYAIRGNRFLKGLEVETLLEKSLALGIAMANPDAEWVLLDFGQDGLELYTVIVWHNNSLYAEFIAESKSLGLIVLRNDYKPEQVPTRTKKLLKLLMMHTDLFKSDRNIVFDDKLNYAIKQHIINTAHLDPNSPHFDPRYL</sequence>
<evidence type="ECO:0000313" key="2">
    <source>
        <dbReference type="Proteomes" id="UP000222417"/>
    </source>
</evidence>
<accession>A0A1S6KUX5</accession>